<accession>A0A235BSK4</accession>
<feature type="non-terminal residue" evidence="1">
    <location>
        <position position="151"/>
    </location>
</feature>
<organism evidence="1 2">
    <name type="scientific">candidate division WOR-3 bacterium JGI_Cruoil_03_51_56</name>
    <dbReference type="NCBI Taxonomy" id="1973747"/>
    <lineage>
        <taxon>Bacteria</taxon>
        <taxon>Bacteria division WOR-3</taxon>
    </lineage>
</organism>
<comment type="caution">
    <text evidence="1">The sequence shown here is derived from an EMBL/GenBank/DDBJ whole genome shotgun (WGS) entry which is preliminary data.</text>
</comment>
<dbReference type="EMBL" id="NOZP01000100">
    <property type="protein sequence ID" value="OYD15463.1"/>
    <property type="molecule type" value="Genomic_DNA"/>
</dbReference>
<dbReference type="InterPro" id="IPR029046">
    <property type="entry name" value="LolA/LolB/LppX"/>
</dbReference>
<name>A0A235BSK4_UNCW3</name>
<dbReference type="SUPFAM" id="SSF89392">
    <property type="entry name" value="Prokaryotic lipoproteins and lipoprotein localization factors"/>
    <property type="match status" value="1"/>
</dbReference>
<protein>
    <submittedName>
        <fullName evidence="1">Uncharacterized protein</fullName>
    </submittedName>
</protein>
<evidence type="ECO:0000313" key="2">
    <source>
        <dbReference type="Proteomes" id="UP000215559"/>
    </source>
</evidence>
<proteinExistence type="predicted"/>
<sequence>MLTILTLTALLVQILPFTARFEWVIIENGEADTARGQIYFVAPWRIYYDVDYPLNQQLSVVKNMMTIYYPEESTGYVIKTKSQLETPLSQQSIPAANPDEMMSKLGFKLTENRLQNDTSYAIWKSKNSKAVPFSRVVFGKYKKIPVFTEVV</sequence>
<reference evidence="1 2" key="1">
    <citation type="submission" date="2017-07" db="EMBL/GenBank/DDBJ databases">
        <title>Recovery of genomes from metagenomes via a dereplication, aggregation, and scoring strategy.</title>
        <authorList>
            <person name="Sieber C.M."/>
            <person name="Probst A.J."/>
            <person name="Sharrar A."/>
            <person name="Thomas B.C."/>
            <person name="Hess M."/>
            <person name="Tringe S.G."/>
            <person name="Banfield J.F."/>
        </authorList>
    </citation>
    <scope>NUCLEOTIDE SEQUENCE [LARGE SCALE GENOMIC DNA]</scope>
    <source>
        <strain evidence="1">JGI_Cruoil_03_51_56</strain>
    </source>
</reference>
<gene>
    <name evidence="1" type="ORF">CH330_05615</name>
</gene>
<evidence type="ECO:0000313" key="1">
    <source>
        <dbReference type="EMBL" id="OYD15463.1"/>
    </source>
</evidence>
<dbReference type="AlphaFoldDB" id="A0A235BSK4"/>
<dbReference type="Proteomes" id="UP000215559">
    <property type="component" value="Unassembled WGS sequence"/>
</dbReference>